<organism evidence="2 3">
    <name type="scientific">Cryoendolithus antarcticus</name>
    <dbReference type="NCBI Taxonomy" id="1507870"/>
    <lineage>
        <taxon>Eukaryota</taxon>
        <taxon>Fungi</taxon>
        <taxon>Dikarya</taxon>
        <taxon>Ascomycota</taxon>
        <taxon>Pezizomycotina</taxon>
        <taxon>Dothideomycetes</taxon>
        <taxon>Dothideomycetidae</taxon>
        <taxon>Cladosporiales</taxon>
        <taxon>Cladosporiaceae</taxon>
        <taxon>Cryoendolithus</taxon>
    </lineage>
</organism>
<evidence type="ECO:0000313" key="2">
    <source>
        <dbReference type="EMBL" id="OQO06876.1"/>
    </source>
</evidence>
<keyword evidence="1" id="KW-1133">Transmembrane helix</keyword>
<evidence type="ECO:0000256" key="1">
    <source>
        <dbReference type="SAM" id="Phobius"/>
    </source>
</evidence>
<accession>A0A1V8T645</accession>
<reference evidence="3" key="1">
    <citation type="submission" date="2017-03" db="EMBL/GenBank/DDBJ databases">
        <title>Genomes of endolithic fungi from Antarctica.</title>
        <authorList>
            <person name="Coleine C."/>
            <person name="Masonjones S."/>
            <person name="Stajich J.E."/>
        </authorList>
    </citation>
    <scope>NUCLEOTIDE SEQUENCE [LARGE SCALE GENOMIC DNA]</scope>
    <source>
        <strain evidence="3">CCFEE 5527</strain>
    </source>
</reference>
<sequence length="90" mass="9960">MSNPTALTIRRYVLTGSVAAITATGVWYGAGLKTRQERKQVIAAVVEAPLAEQLEQMALYRESLVRQRNGLQTKIDQLTGKAEPPKHRGR</sequence>
<keyword evidence="1" id="KW-0812">Transmembrane</keyword>
<dbReference type="InParanoid" id="A0A1V8T645"/>
<name>A0A1V8T645_9PEZI</name>
<keyword evidence="3" id="KW-1185">Reference proteome</keyword>
<protein>
    <submittedName>
        <fullName evidence="2">Uncharacterized protein</fullName>
    </submittedName>
</protein>
<dbReference type="AlphaFoldDB" id="A0A1V8T645"/>
<dbReference type="Proteomes" id="UP000192596">
    <property type="component" value="Unassembled WGS sequence"/>
</dbReference>
<dbReference type="EMBL" id="NAJO01000015">
    <property type="protein sequence ID" value="OQO06876.1"/>
    <property type="molecule type" value="Genomic_DNA"/>
</dbReference>
<comment type="caution">
    <text evidence="2">The sequence shown here is derived from an EMBL/GenBank/DDBJ whole genome shotgun (WGS) entry which is preliminary data.</text>
</comment>
<proteinExistence type="predicted"/>
<gene>
    <name evidence="2" type="ORF">B0A48_07442</name>
</gene>
<feature type="transmembrane region" description="Helical" evidence="1">
    <location>
        <begin position="12"/>
        <end position="30"/>
    </location>
</feature>
<keyword evidence="1" id="KW-0472">Membrane</keyword>
<evidence type="ECO:0000313" key="3">
    <source>
        <dbReference type="Proteomes" id="UP000192596"/>
    </source>
</evidence>
<dbReference type="OrthoDB" id="5428081at2759"/>